<accession>A0A2W7IEK7</accession>
<gene>
    <name evidence="3" type="ORF">LX95_00392</name>
</gene>
<dbReference type="EMBL" id="QKYV01000001">
    <property type="protein sequence ID" value="PZW44062.1"/>
    <property type="molecule type" value="Genomic_DNA"/>
</dbReference>
<dbReference type="SMART" id="SM00672">
    <property type="entry name" value="CAP10"/>
    <property type="match status" value="1"/>
</dbReference>
<proteinExistence type="predicted"/>
<dbReference type="AlphaFoldDB" id="A0A2W7IEK7"/>
<evidence type="ECO:0000313" key="4">
    <source>
        <dbReference type="Proteomes" id="UP000249542"/>
    </source>
</evidence>
<dbReference type="PANTHER" id="PTHR12203">
    <property type="entry name" value="KDEL LYS-ASP-GLU-LEU CONTAINING - RELATED"/>
    <property type="match status" value="1"/>
</dbReference>
<feature type="domain" description="Glycosyl transferase CAP10" evidence="2">
    <location>
        <begin position="111"/>
        <end position="315"/>
    </location>
</feature>
<keyword evidence="1 3" id="KW-0808">Transferase</keyword>
<dbReference type="InterPro" id="IPR006598">
    <property type="entry name" value="CAP10"/>
</dbReference>
<name>A0A2W7IEK7_9FLAO</name>
<keyword evidence="4" id="KW-1185">Reference proteome</keyword>
<protein>
    <submittedName>
        <fullName evidence="3">Glycosyl transferase family 90</fullName>
    </submittedName>
</protein>
<dbReference type="InterPro" id="IPR051091">
    <property type="entry name" value="O-Glucosyltr/Glycosyltrsf_90"/>
</dbReference>
<dbReference type="PANTHER" id="PTHR12203:SF35">
    <property type="entry name" value="PROTEIN O-GLUCOSYLTRANSFERASE 1"/>
    <property type="match status" value="1"/>
</dbReference>
<dbReference type="GO" id="GO:0016740">
    <property type="term" value="F:transferase activity"/>
    <property type="evidence" value="ECO:0007669"/>
    <property type="project" value="UniProtKB-KW"/>
</dbReference>
<comment type="caution">
    <text evidence="3">The sequence shown here is derived from an EMBL/GenBank/DDBJ whole genome shotgun (WGS) entry which is preliminary data.</text>
</comment>
<dbReference type="RefSeq" id="WP_111539733.1">
    <property type="nucleotide sequence ID" value="NZ_QKYV01000001.1"/>
</dbReference>
<sequence>MELQRISGKHKNNKLLYYIKNYTRLLLPDAYYQKRLINKLKSIPKKEQEEILKRVNYYNKLEEKVDLPTATPKLLNLKLKDGKTYFFDFREYTRYFKKHLKCSFLFGDIVEVPSQPSFVKSRPIHPSNENSILLKWNKIRHFLFIKNDSKSFLEKKNMLVSRGKVHPTQPQRIQFLEKYFNHPLCNIGKVNNNELNSKWLVERMGIQQQLAYKFILCIEGNDVATNLKWVMSSNSIAVMPQPKFETWFMEGLLIPDYHYICLADDYSNMEEKLTYYIEHPEKALAIIQNAHRFIDQFNNKNKEDLISLLVLKKYFEKTNQI</sequence>
<reference evidence="3 4" key="1">
    <citation type="submission" date="2018-06" db="EMBL/GenBank/DDBJ databases">
        <title>Genomic Encyclopedia of Archaeal and Bacterial Type Strains, Phase II (KMG-II): from individual species to whole genera.</title>
        <authorList>
            <person name="Goeker M."/>
        </authorList>
    </citation>
    <scope>NUCLEOTIDE SEQUENCE [LARGE SCALE GENOMIC DNA]</scope>
    <source>
        <strain evidence="3 4">DSM 15361</strain>
    </source>
</reference>
<organism evidence="3 4">
    <name type="scientific">Mesonia algae</name>
    <dbReference type="NCBI Taxonomy" id="213248"/>
    <lineage>
        <taxon>Bacteria</taxon>
        <taxon>Pseudomonadati</taxon>
        <taxon>Bacteroidota</taxon>
        <taxon>Flavobacteriia</taxon>
        <taxon>Flavobacteriales</taxon>
        <taxon>Flavobacteriaceae</taxon>
        <taxon>Mesonia</taxon>
    </lineage>
</organism>
<evidence type="ECO:0000256" key="1">
    <source>
        <dbReference type="ARBA" id="ARBA00022679"/>
    </source>
</evidence>
<evidence type="ECO:0000313" key="3">
    <source>
        <dbReference type="EMBL" id="PZW44062.1"/>
    </source>
</evidence>
<dbReference type="Pfam" id="PF05686">
    <property type="entry name" value="Glyco_transf_90"/>
    <property type="match status" value="1"/>
</dbReference>
<evidence type="ECO:0000259" key="2">
    <source>
        <dbReference type="SMART" id="SM00672"/>
    </source>
</evidence>
<dbReference type="Proteomes" id="UP000249542">
    <property type="component" value="Unassembled WGS sequence"/>
</dbReference>